<proteinExistence type="predicted"/>
<gene>
    <name evidence="2" type="ORF">SEMRO_87_G045970.1</name>
</gene>
<reference evidence="2" key="1">
    <citation type="submission" date="2020-06" db="EMBL/GenBank/DDBJ databases">
        <authorList>
            <consortium name="Plant Systems Biology data submission"/>
        </authorList>
    </citation>
    <scope>NUCLEOTIDE SEQUENCE</scope>
    <source>
        <strain evidence="2">D6</strain>
    </source>
</reference>
<evidence type="ECO:0000313" key="3">
    <source>
        <dbReference type="Proteomes" id="UP001153069"/>
    </source>
</evidence>
<evidence type="ECO:0000256" key="1">
    <source>
        <dbReference type="SAM" id="Coils"/>
    </source>
</evidence>
<accession>A0A9N8H5I6</accession>
<keyword evidence="1" id="KW-0175">Coiled coil</keyword>
<dbReference type="EMBL" id="CAICTM010000086">
    <property type="protein sequence ID" value="CAB9500577.1"/>
    <property type="molecule type" value="Genomic_DNA"/>
</dbReference>
<name>A0A9N8H5I6_9STRA</name>
<organism evidence="2 3">
    <name type="scientific">Seminavis robusta</name>
    <dbReference type="NCBI Taxonomy" id="568900"/>
    <lineage>
        <taxon>Eukaryota</taxon>
        <taxon>Sar</taxon>
        <taxon>Stramenopiles</taxon>
        <taxon>Ochrophyta</taxon>
        <taxon>Bacillariophyta</taxon>
        <taxon>Bacillariophyceae</taxon>
        <taxon>Bacillariophycidae</taxon>
        <taxon>Naviculales</taxon>
        <taxon>Naviculaceae</taxon>
        <taxon>Seminavis</taxon>
    </lineage>
</organism>
<evidence type="ECO:0000313" key="2">
    <source>
        <dbReference type="EMBL" id="CAB9500577.1"/>
    </source>
</evidence>
<keyword evidence="3" id="KW-1185">Reference proteome</keyword>
<sequence>MNNVVSMAPPPHSAAEKAFLGPIPKTTNKSVYIRFKTFFVQDAKTKGRNPSNANVIRSEWDKVKHRVNLNTEHCIEDKENPNQQLCIWLHQAKQDMKADKEANENALLEWSKAFNQAAPSYLQSLVDKPRNVYQADDLSGAIKKAQSAIKVWPEAAGEVLFSSQLEAANRLLKDLCLVRDASQLCTNLCRLSPQGMMAHAREFVQLKQEVAELQHLKAEKDETDEEYRALADKLKPEICRHLKKEMRYEPSLKEGWKTITYRRGGVTPEIFQQAFDLPDAKTKVATIPNSEIDSKALRFGAHLEYHSIVAKLQGTDLSVIGKYIMTR</sequence>
<feature type="coiled-coil region" evidence="1">
    <location>
        <begin position="196"/>
        <end position="233"/>
    </location>
</feature>
<dbReference type="Proteomes" id="UP001153069">
    <property type="component" value="Unassembled WGS sequence"/>
</dbReference>
<dbReference type="AlphaFoldDB" id="A0A9N8H5I6"/>
<comment type="caution">
    <text evidence="2">The sequence shown here is derived from an EMBL/GenBank/DDBJ whole genome shotgun (WGS) entry which is preliminary data.</text>
</comment>
<protein>
    <submittedName>
        <fullName evidence="2">Uncharacterized protein</fullName>
    </submittedName>
</protein>